<protein>
    <submittedName>
        <fullName evidence="1">Secreted protein</fullName>
    </submittedName>
</protein>
<dbReference type="WBParaSite" id="BTMF_0001035801-mRNA-1">
    <property type="protein sequence ID" value="BTMF_0001035801-mRNA-1"/>
    <property type="gene ID" value="BTMF_0001035801"/>
</dbReference>
<organism evidence="1">
    <name type="scientific">Brugia timori</name>
    <dbReference type="NCBI Taxonomy" id="42155"/>
    <lineage>
        <taxon>Eukaryota</taxon>
        <taxon>Metazoa</taxon>
        <taxon>Ecdysozoa</taxon>
        <taxon>Nematoda</taxon>
        <taxon>Chromadorea</taxon>
        <taxon>Rhabditida</taxon>
        <taxon>Spirurina</taxon>
        <taxon>Spiruromorpha</taxon>
        <taxon>Filarioidea</taxon>
        <taxon>Onchocercidae</taxon>
        <taxon>Brugia</taxon>
    </lineage>
</organism>
<reference evidence="1" key="1">
    <citation type="submission" date="2017-02" db="UniProtKB">
        <authorList>
            <consortium name="WormBaseParasite"/>
        </authorList>
    </citation>
    <scope>IDENTIFICATION</scope>
</reference>
<evidence type="ECO:0000313" key="1">
    <source>
        <dbReference type="WBParaSite" id="BTMF_0001035801-mRNA-1"/>
    </source>
</evidence>
<sequence length="65" mass="7536">MNNQQVFSLSIFWFYINNSCISFVKENLVNKPIACSKLPRSDCKIARSFMTQVSVCLSFFYLLSI</sequence>
<name>A0A0R3QRL4_9BILA</name>
<accession>A0A0R3QRL4</accession>
<proteinExistence type="predicted"/>
<dbReference type="AlphaFoldDB" id="A0A0R3QRL4"/>